<dbReference type="InterPro" id="IPR051673">
    <property type="entry name" value="SSDNA_exonuclease_RecJ"/>
</dbReference>
<feature type="non-terminal residue" evidence="2">
    <location>
        <position position="1"/>
    </location>
</feature>
<dbReference type="PANTHER" id="PTHR30255">
    <property type="entry name" value="SINGLE-STRANDED-DNA-SPECIFIC EXONUCLEASE RECJ"/>
    <property type="match status" value="1"/>
</dbReference>
<accession>X0YLX8</accession>
<dbReference type="Pfam" id="PF01368">
    <property type="entry name" value="DHH"/>
    <property type="match status" value="1"/>
</dbReference>
<dbReference type="PANTHER" id="PTHR30255:SF2">
    <property type="entry name" value="SINGLE-STRANDED-DNA-SPECIFIC EXONUCLEASE RECJ"/>
    <property type="match status" value="1"/>
</dbReference>
<dbReference type="InterPro" id="IPR001667">
    <property type="entry name" value="DDH_dom"/>
</dbReference>
<dbReference type="InterPro" id="IPR038763">
    <property type="entry name" value="DHH_sf"/>
</dbReference>
<dbReference type="AlphaFoldDB" id="X0YLX8"/>
<sequence length="149" mass="16213">FPYIPHRLTEGYGLKTAALENLHRQGVSLVITVDCGITALPEIKKAKRMGLDMIITDHHTPLPEIPPALAVVNPKLPDSPYPFFELTGVGVALKLLQALFQSIGKEEQLDELMDLVAVGTIADVAPLLGENRYLVKQGLKLINATPRLG</sequence>
<protein>
    <recommendedName>
        <fullName evidence="1">DDH domain-containing protein</fullName>
    </recommendedName>
</protein>
<dbReference type="GO" id="GO:0004527">
    <property type="term" value="F:exonuclease activity"/>
    <property type="evidence" value="ECO:0007669"/>
    <property type="project" value="UniProtKB-KW"/>
</dbReference>
<dbReference type="Gene3D" id="3.90.1640.30">
    <property type="match status" value="1"/>
</dbReference>
<feature type="domain" description="DDH" evidence="1">
    <location>
        <begin position="3"/>
        <end position="120"/>
    </location>
</feature>
<name>X0YLX8_9ZZZZ</name>
<gene>
    <name evidence="2" type="ORF">S01H1_83971</name>
</gene>
<comment type="caution">
    <text evidence="2">The sequence shown here is derived from an EMBL/GenBank/DDBJ whole genome shotgun (WGS) entry which is preliminary data.</text>
</comment>
<evidence type="ECO:0000259" key="1">
    <source>
        <dbReference type="Pfam" id="PF01368"/>
    </source>
</evidence>
<dbReference type="SUPFAM" id="SSF64182">
    <property type="entry name" value="DHH phosphoesterases"/>
    <property type="match status" value="1"/>
</dbReference>
<dbReference type="EMBL" id="BARS01057210">
    <property type="protein sequence ID" value="GAG49498.1"/>
    <property type="molecule type" value="Genomic_DNA"/>
</dbReference>
<organism evidence="2">
    <name type="scientific">marine sediment metagenome</name>
    <dbReference type="NCBI Taxonomy" id="412755"/>
    <lineage>
        <taxon>unclassified sequences</taxon>
        <taxon>metagenomes</taxon>
        <taxon>ecological metagenomes</taxon>
    </lineage>
</organism>
<evidence type="ECO:0000313" key="2">
    <source>
        <dbReference type="EMBL" id="GAG49498.1"/>
    </source>
</evidence>
<feature type="non-terminal residue" evidence="2">
    <location>
        <position position="149"/>
    </location>
</feature>
<reference evidence="2" key="1">
    <citation type="journal article" date="2014" name="Front. Microbiol.">
        <title>High frequency of phylogenetically diverse reductive dehalogenase-homologous genes in deep subseafloor sedimentary metagenomes.</title>
        <authorList>
            <person name="Kawai M."/>
            <person name="Futagami T."/>
            <person name="Toyoda A."/>
            <person name="Takaki Y."/>
            <person name="Nishi S."/>
            <person name="Hori S."/>
            <person name="Arai W."/>
            <person name="Tsubouchi T."/>
            <person name="Morono Y."/>
            <person name="Uchiyama I."/>
            <person name="Ito T."/>
            <person name="Fujiyama A."/>
            <person name="Inagaki F."/>
            <person name="Takami H."/>
        </authorList>
    </citation>
    <scope>NUCLEOTIDE SEQUENCE</scope>
    <source>
        <strain evidence="2">Expedition CK06-06</strain>
    </source>
</reference>
<proteinExistence type="predicted"/>